<organism evidence="12 13">
    <name type="scientific">Testicularia cyperi</name>
    <dbReference type="NCBI Taxonomy" id="1882483"/>
    <lineage>
        <taxon>Eukaryota</taxon>
        <taxon>Fungi</taxon>
        <taxon>Dikarya</taxon>
        <taxon>Basidiomycota</taxon>
        <taxon>Ustilaginomycotina</taxon>
        <taxon>Ustilaginomycetes</taxon>
        <taxon>Ustilaginales</taxon>
        <taxon>Anthracoideaceae</taxon>
        <taxon>Testicularia</taxon>
    </lineage>
</organism>
<evidence type="ECO:0000256" key="9">
    <source>
        <dbReference type="ARBA" id="ARBA00047671"/>
    </source>
</evidence>
<feature type="region of interest" description="Disordered" evidence="10">
    <location>
        <begin position="504"/>
        <end position="540"/>
    </location>
</feature>
<dbReference type="EMBL" id="KZ819197">
    <property type="protein sequence ID" value="PWY98684.1"/>
    <property type="molecule type" value="Genomic_DNA"/>
</dbReference>
<dbReference type="PROSITE" id="PS50862">
    <property type="entry name" value="AA_TRNA_LIGASE_II"/>
    <property type="match status" value="1"/>
</dbReference>
<keyword evidence="5" id="KW-0067">ATP-binding</keyword>
<dbReference type="PANTHER" id="PTHR42753:SF2">
    <property type="entry name" value="PROLINE--TRNA LIGASE"/>
    <property type="match status" value="1"/>
</dbReference>
<comment type="catalytic activity">
    <reaction evidence="9">
        <text>tRNA(Pro) + L-proline + ATP = L-prolyl-tRNA(Pro) + AMP + diphosphate</text>
        <dbReference type="Rhea" id="RHEA:14305"/>
        <dbReference type="Rhea" id="RHEA-COMP:9700"/>
        <dbReference type="Rhea" id="RHEA-COMP:9702"/>
        <dbReference type="ChEBI" id="CHEBI:30616"/>
        <dbReference type="ChEBI" id="CHEBI:33019"/>
        <dbReference type="ChEBI" id="CHEBI:60039"/>
        <dbReference type="ChEBI" id="CHEBI:78442"/>
        <dbReference type="ChEBI" id="CHEBI:78532"/>
        <dbReference type="ChEBI" id="CHEBI:456215"/>
        <dbReference type="EC" id="6.1.1.15"/>
    </reaction>
</comment>
<evidence type="ECO:0000256" key="5">
    <source>
        <dbReference type="ARBA" id="ARBA00022840"/>
    </source>
</evidence>
<proteinExistence type="inferred from homology"/>
<evidence type="ECO:0000256" key="4">
    <source>
        <dbReference type="ARBA" id="ARBA00022741"/>
    </source>
</evidence>
<evidence type="ECO:0000256" key="1">
    <source>
        <dbReference type="ARBA" id="ARBA00008226"/>
    </source>
</evidence>
<feature type="domain" description="Aminoacyl-transfer RNA synthetases class-II family profile" evidence="11">
    <location>
        <begin position="80"/>
        <end position="581"/>
    </location>
</feature>
<sequence length="760" mass="82970">ATSSTSSSTSSPSRRRTPRPIPPPHRLSRSFSPTLRPSQVSSSSALGESDPLPSLQLLLRGGYIRSSSSGIFTLLPNARRIIDKITTIIDEELSHIGASRISMPSVLPSKLWKQTGRWHSMGSELYKLKDRKNSHFLLGPTHEEEVTSLIAAETDSQRQLPIRVYQVTTKFRDEPRPRMGLLRTKEFLMKDMYSFDASKQAADAAYDDVSAAYARIFDRIFATAEADTGAIGGNKSHEYHIEDPAGEDLLLSCSSCSYSANTEKAVSLPSNQHAPVDASDLRILLYGYRDVQIQAQVLYTLVLPASRTLNDTKLDKLLSKFQSEPIPSPPSSSSSSTKDSKDTTKSEKLQLQMLFDSASPSNSAVTGADWDWKDRPEGPLVRFERISVMADFECASLDPVESHQALLDALNTYSSLPQHASQEGEALQERMLLDLADLFPAQFSSSLHPPSQSQSPTTFVDLRTAVHGDTCPKCRRGKLEQSKAIEIGHTFYLGTRYSRALQAGFTPLPPASSTSGSLKGKEKQEHDHENEKKNDKEQEERLANGRIPFQMGCYGIGVSRILGALAQKAALDFNALAASTPPSTSTSTSTLTDIASTTASNKPKARSTGSSTTTTAGAGAGGVGAGGGLFWPDAVAPYTAVVVISDPKDPSKVQLAHRIYETMVREARRRDSTIRSICASLVSSSFSLGDHVSAFSESESNEPRKESKQQQQERKGGEGEREWYSDQEPSEIVLDDRTVAMGIKLSDADLVGYRYRFIVG</sequence>
<dbReference type="SUPFAM" id="SSF55681">
    <property type="entry name" value="Class II aaRS and biotin synthetases"/>
    <property type="match status" value="1"/>
</dbReference>
<feature type="compositionally biased region" description="Polar residues" evidence="10">
    <location>
        <begin position="31"/>
        <end position="46"/>
    </location>
</feature>
<dbReference type="Pfam" id="PF00587">
    <property type="entry name" value="tRNA-synt_2b"/>
    <property type="match status" value="1"/>
</dbReference>
<dbReference type="InterPro" id="IPR002316">
    <property type="entry name" value="Pro-tRNA-ligase_IIa"/>
</dbReference>
<evidence type="ECO:0000256" key="10">
    <source>
        <dbReference type="SAM" id="MobiDB-lite"/>
    </source>
</evidence>
<evidence type="ECO:0000256" key="6">
    <source>
        <dbReference type="ARBA" id="ARBA00022917"/>
    </source>
</evidence>
<dbReference type="GO" id="GO:0005524">
    <property type="term" value="F:ATP binding"/>
    <property type="evidence" value="ECO:0007669"/>
    <property type="project" value="UniProtKB-KW"/>
</dbReference>
<dbReference type="Gene3D" id="3.30.930.10">
    <property type="entry name" value="Bira Bifunctional Protein, Domain 2"/>
    <property type="match status" value="2"/>
</dbReference>
<dbReference type="OrthoDB" id="10267474at2759"/>
<name>A0A317XK80_9BASI</name>
<evidence type="ECO:0000256" key="7">
    <source>
        <dbReference type="ARBA" id="ARBA00023146"/>
    </source>
</evidence>
<feature type="region of interest" description="Disordered" evidence="10">
    <location>
        <begin position="578"/>
        <end position="618"/>
    </location>
</feature>
<keyword evidence="3" id="KW-0436">Ligase</keyword>
<feature type="region of interest" description="Disordered" evidence="10">
    <location>
        <begin position="1"/>
        <end position="48"/>
    </location>
</feature>
<feature type="region of interest" description="Disordered" evidence="10">
    <location>
        <begin position="694"/>
        <end position="729"/>
    </location>
</feature>
<evidence type="ECO:0000259" key="11">
    <source>
        <dbReference type="PROSITE" id="PS50862"/>
    </source>
</evidence>
<dbReference type="InParanoid" id="A0A317XK80"/>
<feature type="compositionally biased region" description="Basic and acidic residues" evidence="10">
    <location>
        <begin position="519"/>
        <end position="540"/>
    </location>
</feature>
<dbReference type="Proteomes" id="UP000246740">
    <property type="component" value="Unassembled WGS sequence"/>
</dbReference>
<feature type="compositionally biased region" description="Low complexity" evidence="10">
    <location>
        <begin position="578"/>
        <end position="600"/>
    </location>
</feature>
<dbReference type="InterPro" id="IPR045864">
    <property type="entry name" value="aa-tRNA-synth_II/BPL/LPL"/>
</dbReference>
<feature type="non-terminal residue" evidence="12">
    <location>
        <position position="760"/>
    </location>
</feature>
<gene>
    <name evidence="12" type="ORF">BCV70DRAFT_142714</name>
</gene>
<protein>
    <recommendedName>
        <fullName evidence="2">proline--tRNA ligase</fullName>
        <ecNumber evidence="2">6.1.1.15</ecNumber>
    </recommendedName>
    <alternativeName>
        <fullName evidence="8">Prolyl-tRNA synthetase</fullName>
    </alternativeName>
</protein>
<keyword evidence="7" id="KW-0030">Aminoacyl-tRNA synthetase</keyword>
<dbReference type="InterPro" id="IPR050062">
    <property type="entry name" value="Pro-tRNA_synthetase"/>
</dbReference>
<feature type="compositionally biased region" description="Low complexity" evidence="10">
    <location>
        <begin position="607"/>
        <end position="617"/>
    </location>
</feature>
<feature type="compositionally biased region" description="Basic and acidic residues" evidence="10">
    <location>
        <begin position="701"/>
        <end position="724"/>
    </location>
</feature>
<keyword evidence="4" id="KW-0547">Nucleotide-binding</keyword>
<dbReference type="GO" id="GO:0005739">
    <property type="term" value="C:mitochondrion"/>
    <property type="evidence" value="ECO:0007669"/>
    <property type="project" value="TreeGrafter"/>
</dbReference>
<dbReference type="AlphaFoldDB" id="A0A317XK80"/>
<feature type="non-terminal residue" evidence="12">
    <location>
        <position position="1"/>
    </location>
</feature>
<feature type="region of interest" description="Disordered" evidence="10">
    <location>
        <begin position="322"/>
        <end position="345"/>
    </location>
</feature>
<reference evidence="12 13" key="1">
    <citation type="journal article" date="2018" name="Mol. Biol. Evol.">
        <title>Broad Genomic Sampling Reveals a Smut Pathogenic Ancestry of the Fungal Clade Ustilaginomycotina.</title>
        <authorList>
            <person name="Kijpornyongpan T."/>
            <person name="Mondo S.J."/>
            <person name="Barry K."/>
            <person name="Sandor L."/>
            <person name="Lee J."/>
            <person name="Lipzen A."/>
            <person name="Pangilinan J."/>
            <person name="LaButti K."/>
            <person name="Hainaut M."/>
            <person name="Henrissat B."/>
            <person name="Grigoriev I.V."/>
            <person name="Spatafora J.W."/>
            <person name="Aime M.C."/>
        </authorList>
    </citation>
    <scope>NUCLEOTIDE SEQUENCE [LARGE SCALE GENOMIC DNA]</scope>
    <source>
        <strain evidence="12 13">MCA 3645</strain>
    </source>
</reference>
<dbReference type="STRING" id="1882483.A0A317XK80"/>
<keyword evidence="6" id="KW-0648">Protein biosynthesis</keyword>
<dbReference type="Gene3D" id="3.40.50.800">
    <property type="entry name" value="Anticodon-binding domain"/>
    <property type="match status" value="1"/>
</dbReference>
<dbReference type="InterPro" id="IPR006195">
    <property type="entry name" value="aa-tRNA-synth_II"/>
</dbReference>
<dbReference type="EC" id="6.1.1.15" evidence="2"/>
<evidence type="ECO:0000256" key="8">
    <source>
        <dbReference type="ARBA" id="ARBA00029731"/>
    </source>
</evidence>
<evidence type="ECO:0000256" key="2">
    <source>
        <dbReference type="ARBA" id="ARBA00012831"/>
    </source>
</evidence>
<dbReference type="GO" id="GO:0006433">
    <property type="term" value="P:prolyl-tRNA aminoacylation"/>
    <property type="evidence" value="ECO:0007669"/>
    <property type="project" value="InterPro"/>
</dbReference>
<dbReference type="GO" id="GO:0004827">
    <property type="term" value="F:proline-tRNA ligase activity"/>
    <property type="evidence" value="ECO:0007669"/>
    <property type="project" value="UniProtKB-EC"/>
</dbReference>
<accession>A0A317XK80</accession>
<evidence type="ECO:0000256" key="3">
    <source>
        <dbReference type="ARBA" id="ARBA00022598"/>
    </source>
</evidence>
<evidence type="ECO:0000313" key="12">
    <source>
        <dbReference type="EMBL" id="PWY98684.1"/>
    </source>
</evidence>
<dbReference type="InterPro" id="IPR036621">
    <property type="entry name" value="Anticodon-bd_dom_sf"/>
</dbReference>
<keyword evidence="13" id="KW-1185">Reference proteome</keyword>
<dbReference type="PANTHER" id="PTHR42753">
    <property type="entry name" value="MITOCHONDRIAL RIBOSOME PROTEIN L39/PROLYL-TRNA LIGASE FAMILY MEMBER"/>
    <property type="match status" value="1"/>
</dbReference>
<dbReference type="InterPro" id="IPR002314">
    <property type="entry name" value="aa-tRNA-synt_IIb"/>
</dbReference>
<evidence type="ECO:0000313" key="13">
    <source>
        <dbReference type="Proteomes" id="UP000246740"/>
    </source>
</evidence>
<dbReference type="PRINTS" id="PR01046">
    <property type="entry name" value="TRNASYNTHPRO"/>
</dbReference>
<feature type="compositionally biased region" description="Low complexity" evidence="10">
    <location>
        <begin position="1"/>
        <end position="12"/>
    </location>
</feature>
<comment type="similarity">
    <text evidence="1">Belongs to the class-II aminoacyl-tRNA synthetase family.</text>
</comment>